<sequence length="79" mass="9285">MRINTLPFILGLIIGLFIASLLNAQRPKPESMRYQIIQGRYDRSQLFILDTYTGCFWYVDYWGIPEEKPRVKGPYPLSD</sequence>
<protein>
    <submittedName>
        <fullName evidence="1">Uncharacterized protein</fullName>
    </submittedName>
</protein>
<evidence type="ECO:0000313" key="2">
    <source>
        <dbReference type="Proteomes" id="UP000268469"/>
    </source>
</evidence>
<evidence type="ECO:0000313" key="1">
    <source>
        <dbReference type="EMBL" id="RKX69335.1"/>
    </source>
</evidence>
<organism evidence="1 2">
    <name type="scientific">candidate division WOR-3 bacterium</name>
    <dbReference type="NCBI Taxonomy" id="2052148"/>
    <lineage>
        <taxon>Bacteria</taxon>
        <taxon>Bacteria division WOR-3</taxon>
    </lineage>
</organism>
<dbReference type="Proteomes" id="UP000268469">
    <property type="component" value="Unassembled WGS sequence"/>
</dbReference>
<proteinExistence type="predicted"/>
<dbReference type="EMBL" id="QNBE01000091">
    <property type="protein sequence ID" value="RKX69335.1"/>
    <property type="molecule type" value="Genomic_DNA"/>
</dbReference>
<reference evidence="1 2" key="1">
    <citation type="submission" date="2018-06" db="EMBL/GenBank/DDBJ databases">
        <title>Extensive metabolic versatility and redundancy in microbially diverse, dynamic hydrothermal sediments.</title>
        <authorList>
            <person name="Dombrowski N."/>
            <person name="Teske A."/>
            <person name="Baker B.J."/>
        </authorList>
    </citation>
    <scope>NUCLEOTIDE SEQUENCE [LARGE SCALE GENOMIC DNA]</scope>
    <source>
        <strain evidence="1">B36_G15</strain>
    </source>
</reference>
<name>A0A660SEW3_UNCW3</name>
<dbReference type="AlphaFoldDB" id="A0A660SEW3"/>
<gene>
    <name evidence="1" type="ORF">DRP53_08515</name>
</gene>
<comment type="caution">
    <text evidence="1">The sequence shown here is derived from an EMBL/GenBank/DDBJ whole genome shotgun (WGS) entry which is preliminary data.</text>
</comment>
<accession>A0A660SEW3</accession>